<dbReference type="InterPro" id="IPR002067">
    <property type="entry name" value="MCP"/>
</dbReference>
<evidence type="ECO:0000256" key="13">
    <source>
        <dbReference type="ARBA" id="ARBA00050291"/>
    </source>
</evidence>
<comment type="caution">
    <text evidence="18">The sequence shown here is derived from an EMBL/GenBank/DDBJ whole genome shotgun (WGS) entry which is preliminary data.</text>
</comment>
<evidence type="ECO:0000256" key="1">
    <source>
        <dbReference type="ARBA" id="ARBA00004141"/>
    </source>
</evidence>
<keyword evidence="9 16" id="KW-0472">Membrane</keyword>
<evidence type="ECO:0000256" key="10">
    <source>
        <dbReference type="ARBA" id="ARBA00036491"/>
    </source>
</evidence>
<dbReference type="Proteomes" id="UP001159428">
    <property type="component" value="Unassembled WGS sequence"/>
</dbReference>
<evidence type="ECO:0000256" key="6">
    <source>
        <dbReference type="ARBA" id="ARBA00022737"/>
    </source>
</evidence>
<evidence type="ECO:0000256" key="4">
    <source>
        <dbReference type="ARBA" id="ARBA00022449"/>
    </source>
</evidence>
<keyword evidence="8" id="KW-0445">Lipid transport</keyword>
<keyword evidence="4" id="KW-0050">Antiport</keyword>
<proteinExistence type="inferred from homology"/>
<dbReference type="GO" id="GO:0015297">
    <property type="term" value="F:antiporter activity"/>
    <property type="evidence" value="ECO:0007669"/>
    <property type="project" value="UniProtKB-KW"/>
</dbReference>
<evidence type="ECO:0000256" key="17">
    <source>
        <dbReference type="RuleBase" id="RU000488"/>
    </source>
</evidence>
<name>A0AAU9VS19_9CNID</name>
<dbReference type="EMBL" id="CALNXJ010000003">
    <property type="protein sequence ID" value="CAH3036430.1"/>
    <property type="molecule type" value="Genomic_DNA"/>
</dbReference>
<sequence>MGEKKLGYIPNYARFIMGGSAGMGATVFVQPLDLVKNRMQMSGVGGAAKAHKSSLHAIASILRQEGVFGVYNGLSAGLLRQATYTTTRLGVFTSLMEKFKSPDGTPPSFLMKCALGMTAGAVGSFIGTPAEISLIRMTSDGRLPVEQQRKYTSVFNALYRITKEEGILTLWRGCGPTVFRAVVVNAAQLATYSQAKQGLLSTAYFKDDLLCHFAASMISGLATTLASMPVDIAKTRIQNMKIIDGKPEYRGALDVFVRVIRQEGIFALWKGFTPYYFRLGPHTVLTFIFLEQFQKLAKNFYGVSSGGGL</sequence>
<keyword evidence="19" id="KW-1185">Reference proteome</keyword>
<gene>
    <name evidence="18" type="ORF">PMEA_00016865</name>
</gene>
<evidence type="ECO:0000256" key="7">
    <source>
        <dbReference type="ARBA" id="ARBA00022989"/>
    </source>
</evidence>
<evidence type="ECO:0000313" key="18">
    <source>
        <dbReference type="EMBL" id="CAH3036430.1"/>
    </source>
</evidence>
<dbReference type="InterPro" id="IPR023395">
    <property type="entry name" value="MCP_dom_sf"/>
</dbReference>
<accession>A0AAU9VS19</accession>
<keyword evidence="3 17" id="KW-0813">Transport</keyword>
<dbReference type="GO" id="GO:0016020">
    <property type="term" value="C:membrane"/>
    <property type="evidence" value="ECO:0007669"/>
    <property type="project" value="UniProtKB-SubCell"/>
</dbReference>
<keyword evidence="6" id="KW-0677">Repeat</keyword>
<dbReference type="PANTHER" id="PTHR45618">
    <property type="entry name" value="MITOCHONDRIAL DICARBOXYLATE CARRIER-RELATED"/>
    <property type="match status" value="1"/>
</dbReference>
<keyword evidence="7" id="KW-1133">Transmembrane helix</keyword>
<comment type="catalytic activity">
    <reaction evidence="13">
        <text>maleate(in) + 2-oxoglutarate(out) = maleate(out) + 2-oxoglutarate(in)</text>
        <dbReference type="Rhea" id="RHEA:71599"/>
        <dbReference type="ChEBI" id="CHEBI:16810"/>
        <dbReference type="ChEBI" id="CHEBI:30780"/>
    </reaction>
</comment>
<comment type="similarity">
    <text evidence="2 17">Belongs to the mitochondrial carrier (TC 2.A.29) family.</text>
</comment>
<evidence type="ECO:0000256" key="11">
    <source>
        <dbReference type="ARBA" id="ARBA00040264"/>
    </source>
</evidence>
<evidence type="ECO:0000256" key="12">
    <source>
        <dbReference type="ARBA" id="ARBA00050120"/>
    </source>
</evidence>
<dbReference type="GO" id="GO:0006869">
    <property type="term" value="P:lipid transport"/>
    <property type="evidence" value="ECO:0007669"/>
    <property type="project" value="UniProtKB-KW"/>
</dbReference>
<dbReference type="PRINTS" id="PR00784">
    <property type="entry name" value="MTUNCOUPLING"/>
</dbReference>
<evidence type="ECO:0000256" key="14">
    <source>
        <dbReference type="ARBA" id="ARBA00052538"/>
    </source>
</evidence>
<comment type="catalytic activity">
    <reaction evidence="14">
        <text>malonate(in) + 2-oxoglutarate(out) = malonate(out) + 2-oxoglutarate(in)</text>
        <dbReference type="Rhea" id="RHEA:71591"/>
        <dbReference type="ChEBI" id="CHEBI:15792"/>
        <dbReference type="ChEBI" id="CHEBI:16810"/>
    </reaction>
</comment>
<comment type="subcellular location">
    <subcellularLocation>
        <location evidence="1">Membrane</location>
        <topology evidence="1">Multi-pass membrane protein</topology>
    </subcellularLocation>
</comment>
<dbReference type="PROSITE" id="PS50920">
    <property type="entry name" value="SOLCAR"/>
    <property type="match status" value="3"/>
</dbReference>
<feature type="repeat" description="Solcar" evidence="16">
    <location>
        <begin position="107"/>
        <end position="198"/>
    </location>
</feature>
<evidence type="ECO:0000256" key="3">
    <source>
        <dbReference type="ARBA" id="ARBA00022448"/>
    </source>
</evidence>
<keyword evidence="5 16" id="KW-0812">Transmembrane</keyword>
<protein>
    <recommendedName>
        <fullName evidence="11">Mitochondrial 2-oxoglutarate/malate carrier protein</fullName>
    </recommendedName>
</protein>
<evidence type="ECO:0000313" key="19">
    <source>
        <dbReference type="Proteomes" id="UP001159428"/>
    </source>
</evidence>
<evidence type="ECO:0000256" key="16">
    <source>
        <dbReference type="PROSITE-ProRule" id="PRU00282"/>
    </source>
</evidence>
<evidence type="ECO:0000256" key="9">
    <source>
        <dbReference type="ARBA" id="ARBA00023136"/>
    </source>
</evidence>
<evidence type="ECO:0000256" key="2">
    <source>
        <dbReference type="ARBA" id="ARBA00006375"/>
    </source>
</evidence>
<dbReference type="Pfam" id="PF00153">
    <property type="entry name" value="Mito_carr"/>
    <property type="match status" value="3"/>
</dbReference>
<dbReference type="InterPro" id="IPR050391">
    <property type="entry name" value="Mito_Metabolite_Transporter"/>
</dbReference>
<reference evidence="18 19" key="1">
    <citation type="submission" date="2022-05" db="EMBL/GenBank/DDBJ databases">
        <authorList>
            <consortium name="Genoscope - CEA"/>
            <person name="William W."/>
        </authorList>
    </citation>
    <scope>NUCLEOTIDE SEQUENCE [LARGE SCALE GENOMIC DNA]</scope>
</reference>
<dbReference type="InterPro" id="IPR018108">
    <property type="entry name" value="MCP_transmembrane"/>
</dbReference>
<dbReference type="SUPFAM" id="SSF103506">
    <property type="entry name" value="Mitochondrial carrier"/>
    <property type="match status" value="1"/>
</dbReference>
<dbReference type="FunFam" id="1.50.40.10:FF:000013">
    <property type="entry name" value="Mitochondrial 2-oxoglutarate/malate carrier protein-like protein"/>
    <property type="match status" value="1"/>
</dbReference>
<evidence type="ECO:0000256" key="8">
    <source>
        <dbReference type="ARBA" id="ARBA00023055"/>
    </source>
</evidence>
<feature type="repeat" description="Solcar" evidence="16">
    <location>
        <begin position="207"/>
        <end position="296"/>
    </location>
</feature>
<feature type="repeat" description="Solcar" evidence="16">
    <location>
        <begin position="13"/>
        <end position="98"/>
    </location>
</feature>
<comment type="catalytic activity">
    <reaction evidence="15">
        <text>succinate(in) + 2-oxoglutarate(out) = succinate(out) + 2-oxoglutarate(in)</text>
        <dbReference type="Rhea" id="RHEA:71595"/>
        <dbReference type="ChEBI" id="CHEBI:16810"/>
        <dbReference type="ChEBI" id="CHEBI:30031"/>
    </reaction>
</comment>
<comment type="catalytic activity">
    <reaction evidence="10">
        <text>(S)-malate(in) + 2-oxoglutarate(out) = (S)-malate(out) + 2-oxoglutarate(in)</text>
        <dbReference type="Rhea" id="RHEA:71587"/>
        <dbReference type="ChEBI" id="CHEBI:15589"/>
        <dbReference type="ChEBI" id="CHEBI:16810"/>
    </reaction>
</comment>
<dbReference type="AlphaFoldDB" id="A0AAU9VS19"/>
<dbReference type="Gene3D" id="1.50.40.10">
    <property type="entry name" value="Mitochondrial carrier domain"/>
    <property type="match status" value="1"/>
</dbReference>
<evidence type="ECO:0000256" key="5">
    <source>
        <dbReference type="ARBA" id="ARBA00022692"/>
    </source>
</evidence>
<organism evidence="18 19">
    <name type="scientific">Pocillopora meandrina</name>
    <dbReference type="NCBI Taxonomy" id="46732"/>
    <lineage>
        <taxon>Eukaryota</taxon>
        <taxon>Metazoa</taxon>
        <taxon>Cnidaria</taxon>
        <taxon>Anthozoa</taxon>
        <taxon>Hexacorallia</taxon>
        <taxon>Scleractinia</taxon>
        <taxon>Astrocoeniina</taxon>
        <taxon>Pocilloporidae</taxon>
        <taxon>Pocillopora</taxon>
    </lineage>
</organism>
<evidence type="ECO:0000256" key="15">
    <source>
        <dbReference type="ARBA" id="ARBA00052710"/>
    </source>
</evidence>
<comment type="catalytic activity">
    <reaction evidence="12">
        <text>oxaloacetate(in) + 2-oxoglutarate(out) = oxaloacetate(out) + 2-oxoglutarate(in)</text>
        <dbReference type="Rhea" id="RHEA:71603"/>
        <dbReference type="ChEBI" id="CHEBI:16452"/>
        <dbReference type="ChEBI" id="CHEBI:16810"/>
    </reaction>
</comment>